<sequence>MADYPTVEELQKSIAWAIEQGGNDNYILADNSYPYVWGYYLYVVEEQRGQWKYKGVLPVTVAQTRGQLMAFLAGEPQPTADELPKYSIDWDIRNSISGDYCTLKKRNGSIVAMMGSFEFDTAEQGAERWLEQMKDCVVKGLWTTREEEQKMHDETTAVFQAFYDKHCAEGCDCPLIESCEVKWPTGIGLVGCRISEFAKGPEGGYKVHLMTEESMAAAKTITDEIRSILDGE</sequence>
<reference evidence="1" key="1">
    <citation type="submission" date="2020-03" db="EMBL/GenBank/DDBJ databases">
        <title>The deep terrestrial virosphere.</title>
        <authorList>
            <person name="Holmfeldt K."/>
            <person name="Nilsson E."/>
            <person name="Simone D."/>
            <person name="Lopez-Fernandez M."/>
            <person name="Wu X."/>
            <person name="de Brujin I."/>
            <person name="Lundin D."/>
            <person name="Andersson A."/>
            <person name="Bertilsson S."/>
            <person name="Dopson M."/>
        </authorList>
    </citation>
    <scope>NUCLEOTIDE SEQUENCE</scope>
    <source>
        <strain evidence="1">MM171B02032</strain>
    </source>
</reference>
<gene>
    <name evidence="1" type="ORF">MM171B02032_0008</name>
</gene>
<evidence type="ECO:0000313" key="1">
    <source>
        <dbReference type="EMBL" id="QJB01761.1"/>
    </source>
</evidence>
<name>A0A6M3M205_9ZZZZ</name>
<organism evidence="1">
    <name type="scientific">viral metagenome</name>
    <dbReference type="NCBI Taxonomy" id="1070528"/>
    <lineage>
        <taxon>unclassified sequences</taxon>
        <taxon>metagenomes</taxon>
        <taxon>organismal metagenomes</taxon>
    </lineage>
</organism>
<dbReference type="EMBL" id="MT143731">
    <property type="protein sequence ID" value="QJB01761.1"/>
    <property type="molecule type" value="Genomic_DNA"/>
</dbReference>
<protein>
    <submittedName>
        <fullName evidence="1">Uncharacterized protein</fullName>
    </submittedName>
</protein>
<accession>A0A6M3M205</accession>
<proteinExistence type="predicted"/>
<dbReference type="AlphaFoldDB" id="A0A6M3M205"/>